<evidence type="ECO:0000256" key="4">
    <source>
        <dbReference type="ARBA" id="ARBA00023163"/>
    </source>
</evidence>
<dbReference type="Proteomes" id="UP000244906">
    <property type="component" value="Unassembled WGS sequence"/>
</dbReference>
<dbReference type="InterPro" id="IPR036388">
    <property type="entry name" value="WH-like_DNA-bd_sf"/>
</dbReference>
<accession>A0A2V1GUZ9</accession>
<dbReference type="GO" id="GO:0003700">
    <property type="term" value="F:DNA-binding transcription factor activity"/>
    <property type="evidence" value="ECO:0007669"/>
    <property type="project" value="InterPro"/>
</dbReference>
<keyword evidence="7" id="KW-1185">Reference proteome</keyword>
<dbReference type="InterPro" id="IPR036390">
    <property type="entry name" value="WH_DNA-bd_sf"/>
</dbReference>
<dbReference type="PANTHER" id="PTHR30537:SF32">
    <property type="entry name" value="HTH-TYPE TRANSCRIPTIONAL REGULATOR DSDC"/>
    <property type="match status" value="1"/>
</dbReference>
<evidence type="ECO:0000256" key="2">
    <source>
        <dbReference type="ARBA" id="ARBA00023015"/>
    </source>
</evidence>
<dbReference type="FunFam" id="1.10.10.10:FF:000038">
    <property type="entry name" value="Glycine cleavage system transcriptional activator"/>
    <property type="match status" value="1"/>
</dbReference>
<keyword evidence="4" id="KW-0804">Transcription</keyword>
<dbReference type="InterPro" id="IPR058163">
    <property type="entry name" value="LysR-type_TF_proteobact-type"/>
</dbReference>
<protein>
    <recommendedName>
        <fullName evidence="5">HTH lysR-type domain-containing protein</fullName>
    </recommendedName>
</protein>
<dbReference type="EMBL" id="QDDL01000002">
    <property type="protein sequence ID" value="PVZ70168.1"/>
    <property type="molecule type" value="Genomic_DNA"/>
</dbReference>
<dbReference type="AlphaFoldDB" id="A0A2V1GUZ9"/>
<evidence type="ECO:0000313" key="7">
    <source>
        <dbReference type="Proteomes" id="UP000244906"/>
    </source>
</evidence>
<dbReference type="PANTHER" id="PTHR30537">
    <property type="entry name" value="HTH-TYPE TRANSCRIPTIONAL REGULATOR"/>
    <property type="match status" value="1"/>
</dbReference>
<keyword evidence="3" id="KW-0238">DNA-binding</keyword>
<proteinExistence type="inferred from homology"/>
<dbReference type="GO" id="GO:0006351">
    <property type="term" value="P:DNA-templated transcription"/>
    <property type="evidence" value="ECO:0007669"/>
    <property type="project" value="TreeGrafter"/>
</dbReference>
<dbReference type="InterPro" id="IPR005119">
    <property type="entry name" value="LysR_subst-bd"/>
</dbReference>
<dbReference type="Pfam" id="PF03466">
    <property type="entry name" value="LysR_substrate"/>
    <property type="match status" value="1"/>
</dbReference>
<dbReference type="RefSeq" id="WP_116686241.1">
    <property type="nucleotide sequence ID" value="NZ_CAWNYD010000002.1"/>
</dbReference>
<evidence type="ECO:0000259" key="5">
    <source>
        <dbReference type="PROSITE" id="PS50931"/>
    </source>
</evidence>
<dbReference type="SUPFAM" id="SSF53850">
    <property type="entry name" value="Periplasmic binding protein-like II"/>
    <property type="match status" value="1"/>
</dbReference>
<reference evidence="6 7" key="1">
    <citation type="submission" date="2018-04" db="EMBL/GenBank/DDBJ databases">
        <title>Thalassorhabdus spongiae gen. nov., sp. nov., isolated from a marine sponge in South-West Iceland.</title>
        <authorList>
            <person name="Knobloch S."/>
            <person name="Daussin A."/>
            <person name="Johannsson R."/>
            <person name="Marteinsson V.T."/>
        </authorList>
    </citation>
    <scope>NUCLEOTIDE SEQUENCE [LARGE SCALE GENOMIC DNA]</scope>
    <source>
        <strain evidence="6 7">Hp12</strain>
    </source>
</reference>
<comment type="similarity">
    <text evidence="1">Belongs to the LysR transcriptional regulatory family.</text>
</comment>
<keyword evidence="2" id="KW-0805">Transcription regulation</keyword>
<evidence type="ECO:0000313" key="6">
    <source>
        <dbReference type="EMBL" id="PVZ70168.1"/>
    </source>
</evidence>
<dbReference type="InterPro" id="IPR000847">
    <property type="entry name" value="LysR_HTH_N"/>
</dbReference>
<dbReference type="PROSITE" id="PS50931">
    <property type="entry name" value="HTH_LYSR"/>
    <property type="match status" value="1"/>
</dbReference>
<comment type="caution">
    <text evidence="6">The sequence shown here is derived from an EMBL/GenBank/DDBJ whole genome shotgun (WGS) entry which is preliminary data.</text>
</comment>
<dbReference type="SUPFAM" id="SSF46785">
    <property type="entry name" value="Winged helix' DNA-binding domain"/>
    <property type="match status" value="1"/>
</dbReference>
<sequence>MKRRLPSLNAIRAFESAARLSSITDAADELSVTPTAISHQIRHLENLIDIKLFERSGRKIKLTAQGQKILPMVTKGMDYLAFAFEEVYGGFDENNLSISTTREFALYWLQPRLDEFYAENPKIVLNIHTSEKCADLEHNEIDIAIRYGAIPDEESDSTVLFQEHYIPVANKKNITQKKLNIKISDLTKKRLIDVLWEKTEMNAPTWEKWFNQCETEDYSSYHLMAFDAYNLAFDALRRGHGAALLSSTIVSSEEFSDDFVQLEGPKLPGYYYRLITTRQGKKKLSATRFTQWLLSKIN</sequence>
<name>A0A2V1GUZ9_9GAMM</name>
<dbReference type="Gene3D" id="3.40.190.10">
    <property type="entry name" value="Periplasmic binding protein-like II"/>
    <property type="match status" value="2"/>
</dbReference>
<organism evidence="6 7">
    <name type="scientific">Pelagibaculum spongiae</name>
    <dbReference type="NCBI Taxonomy" id="2080658"/>
    <lineage>
        <taxon>Bacteria</taxon>
        <taxon>Pseudomonadati</taxon>
        <taxon>Pseudomonadota</taxon>
        <taxon>Gammaproteobacteria</taxon>
        <taxon>Oceanospirillales</taxon>
        <taxon>Pelagibaculum</taxon>
    </lineage>
</organism>
<evidence type="ECO:0000256" key="3">
    <source>
        <dbReference type="ARBA" id="ARBA00023125"/>
    </source>
</evidence>
<evidence type="ECO:0000256" key="1">
    <source>
        <dbReference type="ARBA" id="ARBA00009437"/>
    </source>
</evidence>
<dbReference type="OrthoDB" id="6787458at2"/>
<dbReference type="GO" id="GO:0043565">
    <property type="term" value="F:sequence-specific DNA binding"/>
    <property type="evidence" value="ECO:0007669"/>
    <property type="project" value="TreeGrafter"/>
</dbReference>
<feature type="domain" description="HTH lysR-type" evidence="5">
    <location>
        <begin position="6"/>
        <end position="63"/>
    </location>
</feature>
<gene>
    <name evidence="6" type="ORF">DC094_06080</name>
</gene>
<dbReference type="Gene3D" id="1.10.10.10">
    <property type="entry name" value="Winged helix-like DNA-binding domain superfamily/Winged helix DNA-binding domain"/>
    <property type="match status" value="1"/>
</dbReference>
<dbReference type="Pfam" id="PF00126">
    <property type="entry name" value="HTH_1"/>
    <property type="match status" value="1"/>
</dbReference>